<keyword evidence="1" id="KW-0812">Transmembrane</keyword>
<protein>
    <submittedName>
        <fullName evidence="2">Uncharacterized protein</fullName>
    </submittedName>
</protein>
<proteinExistence type="predicted"/>
<feature type="transmembrane region" description="Helical" evidence="1">
    <location>
        <begin position="12"/>
        <end position="35"/>
    </location>
</feature>
<accession>A0ABT7TAG3</accession>
<evidence type="ECO:0000256" key="1">
    <source>
        <dbReference type="SAM" id="Phobius"/>
    </source>
</evidence>
<evidence type="ECO:0000313" key="2">
    <source>
        <dbReference type="EMBL" id="MDM7886545.1"/>
    </source>
</evidence>
<gene>
    <name evidence="2" type="ORF">QUG92_15650</name>
</gene>
<keyword evidence="1" id="KW-1133">Transmembrane helix</keyword>
<dbReference type="RefSeq" id="WP_289459891.1">
    <property type="nucleotide sequence ID" value="NZ_JAUCML010000013.1"/>
</dbReference>
<dbReference type="EMBL" id="JAUCML010000013">
    <property type="protein sequence ID" value="MDM7886545.1"/>
    <property type="molecule type" value="Genomic_DNA"/>
</dbReference>
<keyword evidence="3" id="KW-1185">Reference proteome</keyword>
<evidence type="ECO:0000313" key="3">
    <source>
        <dbReference type="Proteomes" id="UP001237823"/>
    </source>
</evidence>
<name>A0ABT7TAG3_9MICO</name>
<comment type="caution">
    <text evidence="2">The sequence shown here is derived from an EMBL/GenBank/DDBJ whole genome shotgun (WGS) entry which is preliminary data.</text>
</comment>
<dbReference type="Proteomes" id="UP001237823">
    <property type="component" value="Unassembled WGS sequence"/>
</dbReference>
<sequence length="155" mass="16525">MPSNASTRRRLRIPAISIAALVVFALLVAYFAVVLTRSAEPSDSFIIPESAIPKTSCSAPYSQVAVDELADDRWTFCDMKDHVVVFPDGITAEVGEVGAVTGPPGGNGPLPDNVTYVVENLGKYGVVAVRADHGQRQYWGSSHGVDLLKKTPKGI</sequence>
<reference evidence="2 3" key="1">
    <citation type="submission" date="2023-06" db="EMBL/GenBank/DDBJ databases">
        <authorList>
            <person name="Feng G."/>
            <person name="Li J."/>
            <person name="Zhu H."/>
        </authorList>
    </citation>
    <scope>NUCLEOTIDE SEQUENCE [LARGE SCALE GENOMIC DNA]</scope>
    <source>
        <strain evidence="2 3">RHCKG23</strain>
    </source>
</reference>
<organism evidence="2 3">
    <name type="scientific">Curtobacterium citri</name>
    <dbReference type="NCBI Taxonomy" id="3055139"/>
    <lineage>
        <taxon>Bacteria</taxon>
        <taxon>Bacillati</taxon>
        <taxon>Actinomycetota</taxon>
        <taxon>Actinomycetes</taxon>
        <taxon>Micrococcales</taxon>
        <taxon>Microbacteriaceae</taxon>
        <taxon>Curtobacterium</taxon>
    </lineage>
</organism>
<keyword evidence="1" id="KW-0472">Membrane</keyword>